<dbReference type="OrthoDB" id="267459at2759"/>
<evidence type="ECO:0000313" key="2">
    <source>
        <dbReference type="EMBL" id="KPI86134.1"/>
    </source>
</evidence>
<evidence type="ECO:0000313" key="3">
    <source>
        <dbReference type="Proteomes" id="UP000038009"/>
    </source>
</evidence>
<dbReference type="Proteomes" id="UP000038009">
    <property type="component" value="Unassembled WGS sequence"/>
</dbReference>
<proteinExistence type="predicted"/>
<reference evidence="2 3" key="1">
    <citation type="journal article" date="2015" name="PLoS Pathog.">
        <title>Leptomonas seymouri: Adaptations to the Dixenous Life Cycle Analyzed by Genome Sequencing, Transcriptome Profiling and Co-infection with Leishmania donovani.</title>
        <authorList>
            <person name="Kraeva N."/>
            <person name="Butenko A."/>
            <person name="Hlavacova J."/>
            <person name="Kostygov A."/>
            <person name="Myskova J."/>
            <person name="Grybchuk D."/>
            <person name="Lestinova T."/>
            <person name="Votypka J."/>
            <person name="Volf P."/>
            <person name="Opperdoes F."/>
            <person name="Flegontov P."/>
            <person name="Lukes J."/>
            <person name="Yurchenko V."/>
        </authorList>
    </citation>
    <scope>NUCLEOTIDE SEQUENCE [LARGE SCALE GENOMIC DNA]</scope>
    <source>
        <strain evidence="2 3">ATCC 30220</strain>
    </source>
</reference>
<dbReference type="AlphaFoldDB" id="A0A0N1I318"/>
<comment type="caution">
    <text evidence="2">The sequence shown here is derived from an EMBL/GenBank/DDBJ whole genome shotgun (WGS) entry which is preliminary data.</text>
</comment>
<dbReference type="OMA" id="MWGGFSP"/>
<feature type="region of interest" description="Disordered" evidence="1">
    <location>
        <begin position="234"/>
        <end position="324"/>
    </location>
</feature>
<evidence type="ECO:0000256" key="1">
    <source>
        <dbReference type="SAM" id="MobiDB-lite"/>
    </source>
</evidence>
<organism evidence="2 3">
    <name type="scientific">Leptomonas seymouri</name>
    <dbReference type="NCBI Taxonomy" id="5684"/>
    <lineage>
        <taxon>Eukaryota</taxon>
        <taxon>Discoba</taxon>
        <taxon>Euglenozoa</taxon>
        <taxon>Kinetoplastea</taxon>
        <taxon>Metakinetoplastina</taxon>
        <taxon>Trypanosomatida</taxon>
        <taxon>Trypanosomatidae</taxon>
        <taxon>Leishmaniinae</taxon>
        <taxon>Leptomonas</taxon>
    </lineage>
</organism>
<dbReference type="EMBL" id="LJSK01000146">
    <property type="protein sequence ID" value="KPI86134.1"/>
    <property type="molecule type" value="Genomic_DNA"/>
</dbReference>
<keyword evidence="3" id="KW-1185">Reference proteome</keyword>
<feature type="region of interest" description="Disordered" evidence="1">
    <location>
        <begin position="24"/>
        <end position="64"/>
    </location>
</feature>
<dbReference type="VEuPathDB" id="TriTrypDB:Lsey_0146_0010"/>
<protein>
    <submittedName>
        <fullName evidence="2">Uncharacterized protein</fullName>
    </submittedName>
</protein>
<gene>
    <name evidence="2" type="ORF">ABL78_4789</name>
</gene>
<accession>A0A0N1I318</accession>
<feature type="compositionally biased region" description="Polar residues" evidence="1">
    <location>
        <begin position="37"/>
        <end position="55"/>
    </location>
</feature>
<feature type="compositionally biased region" description="Polar residues" evidence="1">
    <location>
        <begin position="315"/>
        <end position="324"/>
    </location>
</feature>
<sequence length="324" mass="33546">MPGVDLLDAFAELVVCFVFNLPHDEPKPPNDDDDDNGSLTETSSSSATQIFSRGNSFGDDRSQAALQPPLNTRELAGLASANAFSFAPAAPLLSETSSTQSLDLYPCGAWHLPTRTSPHPTNLYTIAAHPQSSHPSSVVSLNTADLSAPGGSAQGTDRSAGFWNRLLGSSGVAQTPPRNSSWGQLPNTGVTTNASSYVQLTEDDLCAMHSSGYVGGTPGWATISAPPSLAAHSSPHLLDLNGEDSRGAQTSSNVSAALPATSPDTPFSPLFLSSPAPPPPPPSQHQQPQALKLNAHGLYTGLQGSPSPSEDPLRASSSSDFVVL</sequence>
<name>A0A0N1I318_LEPSE</name>